<dbReference type="InterPro" id="IPR001173">
    <property type="entry name" value="Glyco_trans_2-like"/>
</dbReference>
<evidence type="ECO:0000256" key="1">
    <source>
        <dbReference type="SAM" id="Phobius"/>
    </source>
</evidence>
<proteinExistence type="predicted"/>
<feature type="transmembrane region" description="Helical" evidence="1">
    <location>
        <begin position="259"/>
        <end position="278"/>
    </location>
</feature>
<feature type="domain" description="Glycosyltransferase 2-like" evidence="2">
    <location>
        <begin position="21"/>
        <end position="181"/>
    </location>
</feature>
<dbReference type="Pfam" id="PF00535">
    <property type="entry name" value="Glycos_transf_2"/>
    <property type="match status" value="1"/>
</dbReference>
<protein>
    <recommendedName>
        <fullName evidence="2">Glycosyltransferase 2-like domain-containing protein</fullName>
    </recommendedName>
</protein>
<reference evidence="4" key="1">
    <citation type="submission" date="2017-09" db="EMBL/GenBank/DDBJ databases">
        <title>Depth-based differentiation of microbial function through sediment-hosted aquifers and enrichment of novel symbionts in the deep terrestrial subsurface.</title>
        <authorList>
            <person name="Probst A.J."/>
            <person name="Ladd B."/>
            <person name="Jarett J.K."/>
            <person name="Geller-Mcgrath D.E."/>
            <person name="Sieber C.M.K."/>
            <person name="Emerson J.B."/>
            <person name="Anantharaman K."/>
            <person name="Thomas B.C."/>
            <person name="Malmstrom R."/>
            <person name="Stieglmeier M."/>
            <person name="Klingl A."/>
            <person name="Woyke T."/>
            <person name="Ryan C.M."/>
            <person name="Banfield J.F."/>
        </authorList>
    </citation>
    <scope>NUCLEOTIDE SEQUENCE [LARGE SCALE GENOMIC DNA]</scope>
</reference>
<dbReference type="Gene3D" id="3.90.550.10">
    <property type="entry name" value="Spore Coat Polysaccharide Biosynthesis Protein SpsA, Chain A"/>
    <property type="match status" value="1"/>
</dbReference>
<gene>
    <name evidence="3" type="ORF">COT95_01365</name>
</gene>
<dbReference type="AlphaFoldDB" id="A0A2H0V997"/>
<keyword evidence="1" id="KW-1133">Transmembrane helix</keyword>
<evidence type="ECO:0000313" key="4">
    <source>
        <dbReference type="Proteomes" id="UP000228614"/>
    </source>
</evidence>
<evidence type="ECO:0000259" key="2">
    <source>
        <dbReference type="Pfam" id="PF00535"/>
    </source>
</evidence>
<organism evidence="3 4">
    <name type="scientific">Candidatus Falkowbacteria bacterium CG10_big_fil_rev_8_21_14_0_10_37_6</name>
    <dbReference type="NCBI Taxonomy" id="1974563"/>
    <lineage>
        <taxon>Bacteria</taxon>
        <taxon>Candidatus Falkowiibacteriota</taxon>
    </lineage>
</organism>
<keyword evidence="1" id="KW-0472">Membrane</keyword>
<accession>A0A2H0V997</accession>
<dbReference type="PANTHER" id="PTHR43685">
    <property type="entry name" value="GLYCOSYLTRANSFERASE"/>
    <property type="match status" value="1"/>
</dbReference>
<dbReference type="SUPFAM" id="SSF53448">
    <property type="entry name" value="Nucleotide-diphospho-sugar transferases"/>
    <property type="match status" value="1"/>
</dbReference>
<dbReference type="InterPro" id="IPR029044">
    <property type="entry name" value="Nucleotide-diphossugar_trans"/>
</dbReference>
<dbReference type="PANTHER" id="PTHR43685:SF2">
    <property type="entry name" value="GLYCOSYLTRANSFERASE 2-LIKE DOMAIN-CONTAINING PROTEIN"/>
    <property type="match status" value="1"/>
</dbReference>
<dbReference type="Proteomes" id="UP000228614">
    <property type="component" value="Unassembled WGS sequence"/>
</dbReference>
<keyword evidence="1" id="KW-0812">Transmembrane</keyword>
<evidence type="ECO:0000313" key="3">
    <source>
        <dbReference type="EMBL" id="PIR94949.1"/>
    </source>
</evidence>
<comment type="caution">
    <text evidence="3">The sequence shown here is derived from an EMBL/GenBank/DDBJ whole genome shotgun (WGS) entry which is preliminary data.</text>
</comment>
<name>A0A2H0V997_9BACT</name>
<sequence>MNKQDKNNQIIIYKHHTKSFSIIVCTYNRQDYLKKCIASLLKIDYPIFEIVVVNDGSTDGTKEFLDAINNNKIKAIHHKYNQGLSSARNNGIKLAAHDFIAFTDDDCVVDKNWLNELSKGFDNDKVGLVIGQTFYIHKNYQGYFPERLVSNVNAKWPMGANVAYRKNVFATCGDFNSFFFKYNNEDSEMAIRVIDKGFSFNRSINAVVCHQAMDWSVKSLLKSAKNASVWPILKKKYPHSYLIFGPPVKFGLIVNPRDYVYLLVAPIFIPLLFIRYILHGKRDFKIFFTKWPVCLILRRYYIYQEAIKNKVLMF</sequence>
<dbReference type="CDD" id="cd00761">
    <property type="entry name" value="Glyco_tranf_GTA_type"/>
    <property type="match status" value="1"/>
</dbReference>
<dbReference type="InterPro" id="IPR050834">
    <property type="entry name" value="Glycosyltransf_2"/>
</dbReference>
<dbReference type="EMBL" id="PFAN01000072">
    <property type="protein sequence ID" value="PIR94949.1"/>
    <property type="molecule type" value="Genomic_DNA"/>
</dbReference>